<dbReference type="Pfam" id="PF07992">
    <property type="entry name" value="Pyr_redox_2"/>
    <property type="match status" value="1"/>
</dbReference>
<gene>
    <name evidence="6" type="ORF">GCM10010319_28000</name>
</gene>
<dbReference type="InterPro" id="IPR016156">
    <property type="entry name" value="FAD/NAD-linked_Rdtase_dimer_sf"/>
</dbReference>
<comment type="caution">
    <text evidence="6">The sequence shown here is derived from an EMBL/GenBank/DDBJ whole genome shotgun (WGS) entry which is preliminary data.</text>
</comment>
<dbReference type="RefSeq" id="WP_344118123.1">
    <property type="nucleotide sequence ID" value="NZ_BAAABW010000015.1"/>
</dbReference>
<feature type="domain" description="NADH-rubredoxin oxidoreductase C-terminal" evidence="5">
    <location>
        <begin position="320"/>
        <end position="378"/>
    </location>
</feature>
<proteinExistence type="predicted"/>
<dbReference type="SUPFAM" id="SSF51905">
    <property type="entry name" value="FAD/NAD(P)-binding domain"/>
    <property type="match status" value="1"/>
</dbReference>
<dbReference type="InterPro" id="IPR050260">
    <property type="entry name" value="FAD-bd_OxRdtase"/>
</dbReference>
<sequence length="405" mass="40585">MTARRIAVAGAGMAGARFAQQLLARTPPGAVELTLYGAEADGPYNRTVLAEVLAGRYGGGDVIGLACGPDAVVRTGAEVTAVDPAAGTIALADGSAAAYDVLVLATGAEPALPAVPGLYGPDGGLLGGVHTFRTLADCRRLTEDAGRAGGAVVVGGGVLGVGVARALAARGLPVTLVHRGPHLMNRQLDGGAAGILAAGLTALGVTVRTAAHVRALRGTDRVTAVELDDGPALATALVVFACGVRPRTRLARAAGLAVREGIVVDDGLATSAPGIHALGDCAEHRGTVHGRSGPAWAQADVLAARLSGADPAARCPGSRPLTRLTAGPLQLAVFGAPDDGDADSVDVLRVADATRGTYKKLVLRGDRLVGAILVGDLTAVGGLIRVWRRGEPLTADPLDLIRTPS</sequence>
<dbReference type="PRINTS" id="PR00411">
    <property type="entry name" value="PNDRDTASEI"/>
</dbReference>
<keyword evidence="3" id="KW-0274">FAD</keyword>
<evidence type="ECO:0000256" key="3">
    <source>
        <dbReference type="ARBA" id="ARBA00022827"/>
    </source>
</evidence>
<evidence type="ECO:0000313" key="6">
    <source>
        <dbReference type="EMBL" id="GAA0349563.1"/>
    </source>
</evidence>
<keyword evidence="7" id="KW-1185">Reference proteome</keyword>
<dbReference type="PANTHER" id="PTHR43429:SF3">
    <property type="entry name" value="NITRITE REDUCTASE [NAD(P)H]"/>
    <property type="match status" value="1"/>
</dbReference>
<dbReference type="EMBL" id="BAAABW010000015">
    <property type="protein sequence ID" value="GAA0349563.1"/>
    <property type="molecule type" value="Genomic_DNA"/>
</dbReference>
<dbReference type="Gene3D" id="3.30.390.30">
    <property type="match status" value="1"/>
</dbReference>
<evidence type="ECO:0000259" key="4">
    <source>
        <dbReference type="Pfam" id="PF07992"/>
    </source>
</evidence>
<evidence type="ECO:0000256" key="2">
    <source>
        <dbReference type="ARBA" id="ARBA00022630"/>
    </source>
</evidence>
<dbReference type="InterPro" id="IPR023753">
    <property type="entry name" value="FAD/NAD-binding_dom"/>
</dbReference>
<evidence type="ECO:0000313" key="7">
    <source>
        <dbReference type="Proteomes" id="UP001500063"/>
    </source>
</evidence>
<reference evidence="6 7" key="1">
    <citation type="journal article" date="2019" name="Int. J. Syst. Evol. Microbiol.">
        <title>The Global Catalogue of Microorganisms (GCM) 10K type strain sequencing project: providing services to taxonomists for standard genome sequencing and annotation.</title>
        <authorList>
            <consortium name="The Broad Institute Genomics Platform"/>
            <consortium name="The Broad Institute Genome Sequencing Center for Infectious Disease"/>
            <person name="Wu L."/>
            <person name="Ma J."/>
        </authorList>
    </citation>
    <scope>NUCLEOTIDE SEQUENCE [LARGE SCALE GENOMIC DNA]</scope>
    <source>
        <strain evidence="6 7">JCM 4565</strain>
    </source>
</reference>
<name>A0ABN0WXJ6_9ACTN</name>
<dbReference type="PANTHER" id="PTHR43429">
    <property type="entry name" value="PYRIDINE NUCLEOTIDE-DISULFIDE OXIDOREDUCTASE DOMAIN-CONTAINING"/>
    <property type="match status" value="1"/>
</dbReference>
<evidence type="ECO:0000256" key="1">
    <source>
        <dbReference type="ARBA" id="ARBA00001974"/>
    </source>
</evidence>
<organism evidence="6 7">
    <name type="scientific">Streptomyces blastmyceticus</name>
    <dbReference type="NCBI Taxonomy" id="68180"/>
    <lineage>
        <taxon>Bacteria</taxon>
        <taxon>Bacillati</taxon>
        <taxon>Actinomycetota</taxon>
        <taxon>Actinomycetes</taxon>
        <taxon>Kitasatosporales</taxon>
        <taxon>Streptomycetaceae</taxon>
        <taxon>Streptomyces</taxon>
    </lineage>
</organism>
<feature type="domain" description="FAD/NAD(P)-binding" evidence="4">
    <location>
        <begin position="5"/>
        <end position="286"/>
    </location>
</feature>
<evidence type="ECO:0000259" key="5">
    <source>
        <dbReference type="Pfam" id="PF18267"/>
    </source>
</evidence>
<keyword evidence="2" id="KW-0285">Flavoprotein</keyword>
<dbReference type="InterPro" id="IPR036188">
    <property type="entry name" value="FAD/NAD-bd_sf"/>
</dbReference>
<accession>A0ABN0WXJ6</accession>
<dbReference type="Pfam" id="PF18267">
    <property type="entry name" value="Rubredoxin_C"/>
    <property type="match status" value="1"/>
</dbReference>
<dbReference type="Proteomes" id="UP001500063">
    <property type="component" value="Unassembled WGS sequence"/>
</dbReference>
<dbReference type="InterPro" id="IPR041575">
    <property type="entry name" value="Rubredoxin_C"/>
</dbReference>
<protein>
    <submittedName>
        <fullName evidence="6">FAD-dependent oxidoreductase</fullName>
    </submittedName>
</protein>
<comment type="cofactor">
    <cofactor evidence="1">
        <name>FAD</name>
        <dbReference type="ChEBI" id="CHEBI:57692"/>
    </cofactor>
</comment>
<dbReference type="PRINTS" id="PR00368">
    <property type="entry name" value="FADPNR"/>
</dbReference>
<dbReference type="Gene3D" id="3.50.50.60">
    <property type="entry name" value="FAD/NAD(P)-binding domain"/>
    <property type="match status" value="2"/>
</dbReference>